<dbReference type="GO" id="GO:0016491">
    <property type="term" value="F:oxidoreductase activity"/>
    <property type="evidence" value="ECO:0007669"/>
    <property type="project" value="UniProtKB-KW"/>
</dbReference>
<proteinExistence type="inferred from homology"/>
<gene>
    <name evidence="3" type="ORF">BN3087_400027</name>
</gene>
<dbReference type="EMBL" id="FAXN01000041">
    <property type="protein sequence ID" value="CUV65651.1"/>
    <property type="molecule type" value="Genomic_DNA"/>
</dbReference>
<sequence length="140" mass="16188">MFFTIPKKVIFYEKTGCNGNNRQKELLKSYGISFEVRSMLDTKWDKSTLEAFFEGLSTKEMINPFAPQLKDTNFHLNSYTKEELIERMIKEPILIKRPLLEVGEVKLCGFDIETLNSLLNIKMPIPKDINACLSSDECNK</sequence>
<evidence type="ECO:0000256" key="2">
    <source>
        <dbReference type="PROSITE-ProRule" id="PRU01282"/>
    </source>
</evidence>
<dbReference type="Pfam" id="PF03960">
    <property type="entry name" value="ArsC"/>
    <property type="match status" value="1"/>
</dbReference>
<organism evidence="3">
    <name type="scientific">Sulfurovum sp. enrichment culture clone C5</name>
    <dbReference type="NCBI Taxonomy" id="497650"/>
    <lineage>
        <taxon>Bacteria</taxon>
        <taxon>Pseudomonadati</taxon>
        <taxon>Campylobacterota</taxon>
        <taxon>Epsilonproteobacteria</taxon>
        <taxon>Campylobacterales</taxon>
        <taxon>Sulfurovaceae</taxon>
        <taxon>Sulfurovum</taxon>
        <taxon>environmental samples</taxon>
    </lineage>
</organism>
<accession>A0A0S4XMY3</accession>
<dbReference type="EC" id="1.-.-.-" evidence="3"/>
<reference evidence="3" key="1">
    <citation type="submission" date="2015-11" db="EMBL/GenBank/DDBJ databases">
        <authorList>
            <person name="Zhang Y."/>
            <person name="Guo Z."/>
        </authorList>
    </citation>
    <scope>NUCLEOTIDE SEQUENCE</scope>
    <source>
        <strain evidence="3">BN30871</strain>
    </source>
</reference>
<dbReference type="AlphaFoldDB" id="A0A0S4XMY3"/>
<protein>
    <submittedName>
        <fullName evidence="3">Putative Arsenate reductase (Nitrogenase-associated protein)</fullName>
        <ecNumber evidence="3">1.-.-.-</ecNumber>
    </submittedName>
</protein>
<dbReference type="InterPro" id="IPR036249">
    <property type="entry name" value="Thioredoxin-like_sf"/>
</dbReference>
<dbReference type="PANTHER" id="PTHR30041">
    <property type="entry name" value="ARSENATE REDUCTASE"/>
    <property type="match status" value="1"/>
</dbReference>
<keyword evidence="3" id="KW-0560">Oxidoreductase</keyword>
<dbReference type="Gene3D" id="3.40.30.10">
    <property type="entry name" value="Glutaredoxin"/>
    <property type="match status" value="1"/>
</dbReference>
<evidence type="ECO:0000313" key="3">
    <source>
        <dbReference type="EMBL" id="CUV65651.1"/>
    </source>
</evidence>
<dbReference type="InterPro" id="IPR006660">
    <property type="entry name" value="Arsenate_reductase-like"/>
</dbReference>
<dbReference type="PROSITE" id="PS51353">
    <property type="entry name" value="ARSC"/>
    <property type="match status" value="1"/>
</dbReference>
<dbReference type="SUPFAM" id="SSF52833">
    <property type="entry name" value="Thioredoxin-like"/>
    <property type="match status" value="1"/>
</dbReference>
<comment type="similarity">
    <text evidence="1 2">Belongs to the ArsC family.</text>
</comment>
<dbReference type="PANTHER" id="PTHR30041:SF8">
    <property type="entry name" value="PROTEIN YFFB"/>
    <property type="match status" value="1"/>
</dbReference>
<evidence type="ECO:0000256" key="1">
    <source>
        <dbReference type="ARBA" id="ARBA00007198"/>
    </source>
</evidence>
<name>A0A0S4XMY3_9BACT</name>